<reference evidence="2" key="1">
    <citation type="submission" date="2023-04" db="EMBL/GenBank/DDBJ databases">
        <authorList>
            <person name="Vijverberg K."/>
            <person name="Xiong W."/>
            <person name="Schranz E."/>
        </authorList>
    </citation>
    <scope>NUCLEOTIDE SEQUENCE</scope>
</reference>
<organism evidence="2 3">
    <name type="scientific">Lactuca saligna</name>
    <name type="common">Willowleaf lettuce</name>
    <dbReference type="NCBI Taxonomy" id="75948"/>
    <lineage>
        <taxon>Eukaryota</taxon>
        <taxon>Viridiplantae</taxon>
        <taxon>Streptophyta</taxon>
        <taxon>Embryophyta</taxon>
        <taxon>Tracheophyta</taxon>
        <taxon>Spermatophyta</taxon>
        <taxon>Magnoliopsida</taxon>
        <taxon>eudicotyledons</taxon>
        <taxon>Gunneridae</taxon>
        <taxon>Pentapetalae</taxon>
        <taxon>asterids</taxon>
        <taxon>campanulids</taxon>
        <taxon>Asterales</taxon>
        <taxon>Asteraceae</taxon>
        <taxon>Cichorioideae</taxon>
        <taxon>Cichorieae</taxon>
        <taxon>Lactucinae</taxon>
        <taxon>Lactuca</taxon>
    </lineage>
</organism>
<feature type="compositionally biased region" description="Low complexity" evidence="1">
    <location>
        <begin position="52"/>
        <end position="61"/>
    </location>
</feature>
<keyword evidence="3" id="KW-1185">Reference proteome</keyword>
<feature type="compositionally biased region" description="Low complexity" evidence="1">
    <location>
        <begin position="35"/>
        <end position="45"/>
    </location>
</feature>
<dbReference type="Proteomes" id="UP001177003">
    <property type="component" value="Chromosome 7"/>
</dbReference>
<gene>
    <name evidence="2" type="ORF">LSALG_LOCUS32937</name>
</gene>
<proteinExistence type="predicted"/>
<evidence type="ECO:0000256" key="1">
    <source>
        <dbReference type="SAM" id="MobiDB-lite"/>
    </source>
</evidence>
<dbReference type="EMBL" id="OX465083">
    <property type="protein sequence ID" value="CAI9293937.1"/>
    <property type="molecule type" value="Genomic_DNA"/>
</dbReference>
<protein>
    <submittedName>
        <fullName evidence="2">Uncharacterized protein</fullName>
    </submittedName>
</protein>
<feature type="region of interest" description="Disordered" evidence="1">
    <location>
        <begin position="1"/>
        <end position="77"/>
    </location>
</feature>
<evidence type="ECO:0000313" key="2">
    <source>
        <dbReference type="EMBL" id="CAI9293937.1"/>
    </source>
</evidence>
<accession>A0AA36EFQ4</accession>
<evidence type="ECO:0000313" key="3">
    <source>
        <dbReference type="Proteomes" id="UP001177003"/>
    </source>
</evidence>
<name>A0AA36EFQ4_LACSI</name>
<sequence>MKRFMALGDDDSDDLITDVTPPNSLDDNPPPLPRPSNLYPSSSSSLPPPSTILPLLSGSPPQSDAAKKGENNQESHDQKMQMMVIAPTPSQPEILETKRVEANLQKEIFFIGILEYGTKIDDQPILDFGDKSETDHYEGVLDLGFMPPAVVPNVPLNSICPDSCFEGEIPQETNTYIEFDQLNP</sequence>
<feature type="compositionally biased region" description="Basic and acidic residues" evidence="1">
    <location>
        <begin position="65"/>
        <end position="77"/>
    </location>
</feature>
<dbReference type="AlphaFoldDB" id="A0AA36EFQ4"/>